<organism evidence="2 3">
    <name type="scientific">Spinacia oleracea</name>
    <name type="common">Spinach</name>
    <dbReference type="NCBI Taxonomy" id="3562"/>
    <lineage>
        <taxon>Eukaryota</taxon>
        <taxon>Viridiplantae</taxon>
        <taxon>Streptophyta</taxon>
        <taxon>Embryophyta</taxon>
        <taxon>Tracheophyta</taxon>
        <taxon>Spermatophyta</taxon>
        <taxon>Magnoliopsida</taxon>
        <taxon>eudicotyledons</taxon>
        <taxon>Gunneridae</taxon>
        <taxon>Pentapetalae</taxon>
        <taxon>Caryophyllales</taxon>
        <taxon>Chenopodiaceae</taxon>
        <taxon>Chenopodioideae</taxon>
        <taxon>Anserineae</taxon>
        <taxon>Spinacia</taxon>
    </lineage>
</organism>
<reference evidence="2" key="1">
    <citation type="journal article" date="2021" name="Nat. Commun.">
        <title>Genomic analyses provide insights into spinach domestication and the genetic basis of agronomic traits.</title>
        <authorList>
            <person name="Cai X."/>
            <person name="Sun X."/>
            <person name="Xu C."/>
            <person name="Sun H."/>
            <person name="Wang X."/>
            <person name="Ge C."/>
            <person name="Zhang Z."/>
            <person name="Wang Q."/>
            <person name="Fei Z."/>
            <person name="Jiao C."/>
            <person name="Wang Q."/>
        </authorList>
    </citation>
    <scope>NUCLEOTIDE SEQUENCE [LARGE SCALE GENOMIC DNA]</scope>
    <source>
        <strain evidence="2">cv. Varoflay</strain>
    </source>
</reference>
<keyword evidence="2" id="KW-1185">Reference proteome</keyword>
<name>A0A9R0JQS0_SPIOL</name>
<sequence length="188" mass="21034">MGPQRRLGVYVGFESPSIIKYLEPSTGGLFKARFTDCHFNELVFPTLGGENKQPEKEISWNELSLSHLDPRTKQCELEVQKIIHLQSLANQLPDAFTDPNRVTKSHIPVVNAPIKIDVPAGQYQTASESIARMKHGRPIGSKDKNPRKRKGAAIDNGQTEEAKNFKGSPEETLDMTNEEIQVPDNEEI</sequence>
<reference evidence="3" key="2">
    <citation type="submission" date="2025-08" db="UniProtKB">
        <authorList>
            <consortium name="RefSeq"/>
        </authorList>
    </citation>
    <scope>IDENTIFICATION</scope>
    <source>
        <tissue evidence="3">Leaf</tissue>
    </source>
</reference>
<dbReference type="KEGG" id="soe:110783472"/>
<evidence type="ECO:0000313" key="2">
    <source>
        <dbReference type="Proteomes" id="UP000813463"/>
    </source>
</evidence>
<dbReference type="Proteomes" id="UP000813463">
    <property type="component" value="Chromosome 3"/>
</dbReference>
<accession>A0A9R0JQS0</accession>
<proteinExistence type="predicted"/>
<evidence type="ECO:0000256" key="1">
    <source>
        <dbReference type="SAM" id="MobiDB-lite"/>
    </source>
</evidence>
<protein>
    <submittedName>
        <fullName evidence="3">Uncharacterized protein</fullName>
    </submittedName>
</protein>
<feature type="region of interest" description="Disordered" evidence="1">
    <location>
        <begin position="129"/>
        <end position="188"/>
    </location>
</feature>
<dbReference type="RefSeq" id="XP_021843504.2">
    <property type="nucleotide sequence ID" value="XM_021987812.2"/>
</dbReference>
<gene>
    <name evidence="3" type="primary">LOC110783472</name>
</gene>
<dbReference type="GeneID" id="110783472"/>
<evidence type="ECO:0000313" key="3">
    <source>
        <dbReference type="RefSeq" id="XP_021843504.2"/>
    </source>
</evidence>
<dbReference type="AlphaFoldDB" id="A0A9R0JQS0"/>